<evidence type="ECO:0000256" key="2">
    <source>
        <dbReference type="ARBA" id="ARBA00022692"/>
    </source>
</evidence>
<evidence type="ECO:0000256" key="3">
    <source>
        <dbReference type="ARBA" id="ARBA00022824"/>
    </source>
</evidence>
<feature type="transmembrane region" description="Helical" evidence="6">
    <location>
        <begin position="47"/>
        <end position="64"/>
    </location>
</feature>
<accession>A0A8K0GUA8</accession>
<evidence type="ECO:0000256" key="5">
    <source>
        <dbReference type="ARBA" id="ARBA00023136"/>
    </source>
</evidence>
<dbReference type="AlphaFoldDB" id="A0A8K0GUA8"/>
<evidence type="ECO:0000256" key="4">
    <source>
        <dbReference type="ARBA" id="ARBA00022989"/>
    </source>
</evidence>
<protein>
    <recommendedName>
        <fullName evidence="6">Reticulon-like protein</fullName>
    </recommendedName>
</protein>
<reference evidence="8" key="1">
    <citation type="submission" date="2020-03" db="EMBL/GenBank/DDBJ databases">
        <title>A high-quality chromosome-level genome assembly of a woody plant with both climbing and erect habits, Rhamnella rubrinervis.</title>
        <authorList>
            <person name="Lu Z."/>
            <person name="Yang Y."/>
            <person name="Zhu X."/>
            <person name="Sun Y."/>
        </authorList>
    </citation>
    <scope>NUCLEOTIDE SEQUENCE</scope>
    <source>
        <strain evidence="8">BYM</strain>
        <tissue evidence="8">Leaf</tissue>
    </source>
</reference>
<proteinExistence type="predicted"/>
<comment type="subcellular location">
    <subcellularLocation>
        <location evidence="1 6">Endoplasmic reticulum membrane</location>
        <topology evidence="1 6">Multi-pass membrane protein</topology>
    </subcellularLocation>
</comment>
<dbReference type="OrthoDB" id="567788at2759"/>
<dbReference type="PROSITE" id="PS50845">
    <property type="entry name" value="RETICULON"/>
    <property type="match status" value="1"/>
</dbReference>
<evidence type="ECO:0000259" key="7">
    <source>
        <dbReference type="PROSITE" id="PS50845"/>
    </source>
</evidence>
<evidence type="ECO:0000256" key="1">
    <source>
        <dbReference type="ARBA" id="ARBA00004477"/>
    </source>
</evidence>
<evidence type="ECO:0000256" key="6">
    <source>
        <dbReference type="RuleBase" id="RU363132"/>
    </source>
</evidence>
<keyword evidence="2 6" id="KW-0812">Transmembrane</keyword>
<dbReference type="Pfam" id="PF02453">
    <property type="entry name" value="Reticulon"/>
    <property type="match status" value="1"/>
</dbReference>
<dbReference type="PANTHER" id="PTHR10994">
    <property type="entry name" value="RETICULON"/>
    <property type="match status" value="1"/>
</dbReference>
<name>A0A8K0GUA8_9ROSA</name>
<dbReference type="GO" id="GO:0005789">
    <property type="term" value="C:endoplasmic reticulum membrane"/>
    <property type="evidence" value="ECO:0007669"/>
    <property type="project" value="UniProtKB-SubCell"/>
</dbReference>
<sequence>MPVRFADDEFSENEVALPRGKLFGRERSIREVLGGGKVADVLLWRNRTLSAGLLIGVSVIWFLFEVVEYNFVTLLCHLSITTMLVFFIWCSGAELFKWPPPQIPQIILHESAFKEVSMTFHRRVNRSLAKLLDIACGRDLPHFILAIVCLYILSVIGTYFSFLNFLYLGFLCMQILPILYERFEDDVDRLVGHVIQEAKKLYGRLDSNFINKIPRGPVKEKKLR</sequence>
<dbReference type="PANTHER" id="PTHR10994:SF85">
    <property type="entry name" value="RETICULON-LIKE PROTEIN B9"/>
    <property type="match status" value="1"/>
</dbReference>
<dbReference type="EMBL" id="VOIH02000009">
    <property type="protein sequence ID" value="KAF3438594.1"/>
    <property type="molecule type" value="Genomic_DNA"/>
</dbReference>
<comment type="caution">
    <text evidence="8">The sequence shown here is derived from an EMBL/GenBank/DDBJ whole genome shotgun (WGS) entry which is preliminary data.</text>
</comment>
<feature type="domain" description="Reticulon" evidence="7">
    <location>
        <begin position="38"/>
        <end position="224"/>
    </location>
</feature>
<keyword evidence="3 6" id="KW-0256">Endoplasmic reticulum</keyword>
<keyword evidence="4 6" id="KW-1133">Transmembrane helix</keyword>
<evidence type="ECO:0000313" key="9">
    <source>
        <dbReference type="Proteomes" id="UP000796880"/>
    </source>
</evidence>
<gene>
    <name evidence="8" type="ORF">FNV43_RR21357</name>
</gene>
<feature type="transmembrane region" description="Helical" evidence="6">
    <location>
        <begin position="70"/>
        <end position="90"/>
    </location>
</feature>
<keyword evidence="5 6" id="KW-0472">Membrane</keyword>
<dbReference type="InterPro" id="IPR003388">
    <property type="entry name" value="Reticulon"/>
</dbReference>
<organism evidence="8 9">
    <name type="scientific">Rhamnella rubrinervis</name>
    <dbReference type="NCBI Taxonomy" id="2594499"/>
    <lineage>
        <taxon>Eukaryota</taxon>
        <taxon>Viridiplantae</taxon>
        <taxon>Streptophyta</taxon>
        <taxon>Embryophyta</taxon>
        <taxon>Tracheophyta</taxon>
        <taxon>Spermatophyta</taxon>
        <taxon>Magnoliopsida</taxon>
        <taxon>eudicotyledons</taxon>
        <taxon>Gunneridae</taxon>
        <taxon>Pentapetalae</taxon>
        <taxon>rosids</taxon>
        <taxon>fabids</taxon>
        <taxon>Rosales</taxon>
        <taxon>Rhamnaceae</taxon>
        <taxon>rhamnoid group</taxon>
        <taxon>Rhamneae</taxon>
        <taxon>Rhamnella</taxon>
    </lineage>
</organism>
<dbReference type="GO" id="GO:0009617">
    <property type="term" value="P:response to bacterium"/>
    <property type="evidence" value="ECO:0007669"/>
    <property type="project" value="InterPro"/>
</dbReference>
<dbReference type="InterPro" id="IPR045064">
    <property type="entry name" value="Reticulon-like"/>
</dbReference>
<dbReference type="Proteomes" id="UP000796880">
    <property type="component" value="Unassembled WGS sequence"/>
</dbReference>
<evidence type="ECO:0000313" key="8">
    <source>
        <dbReference type="EMBL" id="KAF3438594.1"/>
    </source>
</evidence>
<keyword evidence="9" id="KW-1185">Reference proteome</keyword>